<accession>G9B1Z6</accession>
<dbReference type="GeneID" id="11536650"/>
<dbReference type="RefSeq" id="YP_004957260.1">
    <property type="nucleotide sequence ID" value="NC_016563.1"/>
</dbReference>
<evidence type="ECO:0000313" key="1">
    <source>
        <dbReference type="EMBL" id="ADH03391.1"/>
    </source>
</evidence>
<keyword evidence="2" id="KW-1185">Reference proteome</keyword>
<dbReference type="EMBL" id="HM144387">
    <property type="protein sequence ID" value="ADH03391.1"/>
    <property type="molecule type" value="Genomic_DNA"/>
</dbReference>
<evidence type="ECO:0000313" key="2">
    <source>
        <dbReference type="Proteomes" id="UP000005445"/>
    </source>
</evidence>
<proteinExistence type="predicted"/>
<sequence>MIKMRHEVVFTEIKQWEIEHGESFVDHYGYNLHAPDFMEWALESKYITEQQFEEWQAEYPSLEADDPNYYLFTDDEDITFALVIDPDRTEEKEDEALVILAKYIAENDETLEAFHEFIDEEE</sequence>
<organism evidence="1 2">
    <name type="scientific">Bacillus phage W.Ph</name>
    <dbReference type="NCBI Taxonomy" id="764595"/>
    <lineage>
        <taxon>Viruses</taxon>
        <taxon>Duplodnaviria</taxon>
        <taxon>Heunggongvirae</taxon>
        <taxon>Uroviricota</taxon>
        <taxon>Caudoviricetes</taxon>
        <taxon>Herelleviridae</taxon>
        <taxon>Bastillevirinae</taxon>
        <taxon>Wphvirus</taxon>
        <taxon>Wphvirus WPh</taxon>
    </lineage>
</organism>
<protein>
    <submittedName>
        <fullName evidence="1">Gp245</fullName>
    </submittedName>
</protein>
<reference evidence="1 2" key="1">
    <citation type="submission" date="2013-01" db="EMBL/GenBank/DDBJ databases">
        <title>Large myovirus of Bacillus.</title>
        <authorList>
            <person name="Klumpp J."/>
            <person name="Beyer W."/>
            <person name="Loessner M.J."/>
        </authorList>
    </citation>
    <scope>NUCLEOTIDE SEQUENCE [LARGE SCALE GENOMIC DNA]</scope>
</reference>
<dbReference type="OrthoDB" id="22186at10239"/>
<dbReference type="KEGG" id="vg:11536650"/>
<name>G9B1Z6_9CAUD</name>
<dbReference type="Proteomes" id="UP000005445">
    <property type="component" value="Segment"/>
</dbReference>